<accession>A0A941AQ57</accession>
<proteinExistence type="predicted"/>
<name>A0A941AQ57_9BACI</name>
<comment type="caution">
    <text evidence="3">The sequence shown here is derived from an EMBL/GenBank/DDBJ whole genome shotgun (WGS) entry which is preliminary data.</text>
</comment>
<evidence type="ECO:0000256" key="1">
    <source>
        <dbReference type="ARBA" id="ARBA00023125"/>
    </source>
</evidence>
<evidence type="ECO:0000259" key="2">
    <source>
        <dbReference type="PROSITE" id="PS50995"/>
    </source>
</evidence>
<evidence type="ECO:0000313" key="3">
    <source>
        <dbReference type="EMBL" id="MBP3952257.1"/>
    </source>
</evidence>
<sequence>MEREIELGLELARTYLAFRRSVTRLLTKHDLTVEQFSIISQLNKMDGLSQKKLAEQTERDQTTVGKILDKVVKKDLVVRKEDPNDRRAVVLSITPKGRELITQVYPEVMTIQDQAFQGMGEDETNTFIQSLFKIYNNIK</sequence>
<dbReference type="InterPro" id="IPR036390">
    <property type="entry name" value="WH_DNA-bd_sf"/>
</dbReference>
<dbReference type="GO" id="GO:0003677">
    <property type="term" value="F:DNA binding"/>
    <property type="evidence" value="ECO:0007669"/>
    <property type="project" value="UniProtKB-KW"/>
</dbReference>
<dbReference type="InterPro" id="IPR000835">
    <property type="entry name" value="HTH_MarR-typ"/>
</dbReference>
<dbReference type="RefSeq" id="WP_210597945.1">
    <property type="nucleotide sequence ID" value="NZ_JAGKSQ010000005.1"/>
</dbReference>
<dbReference type="EMBL" id="JAGKSQ010000005">
    <property type="protein sequence ID" value="MBP3952257.1"/>
    <property type="molecule type" value="Genomic_DNA"/>
</dbReference>
<dbReference type="Proteomes" id="UP000678228">
    <property type="component" value="Unassembled WGS sequence"/>
</dbReference>
<feature type="domain" description="HTH marR-type" evidence="2">
    <location>
        <begin position="4"/>
        <end position="136"/>
    </location>
</feature>
<dbReference type="SUPFAM" id="SSF46785">
    <property type="entry name" value="Winged helix' DNA-binding domain"/>
    <property type="match status" value="1"/>
</dbReference>
<dbReference type="GO" id="GO:0003700">
    <property type="term" value="F:DNA-binding transcription factor activity"/>
    <property type="evidence" value="ECO:0007669"/>
    <property type="project" value="InterPro"/>
</dbReference>
<dbReference type="AlphaFoldDB" id="A0A941AQ57"/>
<keyword evidence="4" id="KW-1185">Reference proteome</keyword>
<dbReference type="InterPro" id="IPR036388">
    <property type="entry name" value="WH-like_DNA-bd_sf"/>
</dbReference>
<dbReference type="PRINTS" id="PR00598">
    <property type="entry name" value="HTHMARR"/>
</dbReference>
<dbReference type="Pfam" id="PF01047">
    <property type="entry name" value="MarR"/>
    <property type="match status" value="1"/>
</dbReference>
<keyword evidence="1" id="KW-0238">DNA-binding</keyword>
<reference evidence="3" key="1">
    <citation type="submission" date="2021-03" db="EMBL/GenBank/DDBJ databases">
        <title>Bacillus suaedae sp. nov., isolated from Suaeda aralocaspica.</title>
        <authorList>
            <person name="Lei R.F.R."/>
        </authorList>
    </citation>
    <scope>NUCLEOTIDE SEQUENCE</scope>
    <source>
        <strain evidence="3">YZJH907-2</strain>
    </source>
</reference>
<dbReference type="SMART" id="SM00347">
    <property type="entry name" value="HTH_MARR"/>
    <property type="match status" value="1"/>
</dbReference>
<dbReference type="GO" id="GO:0006950">
    <property type="term" value="P:response to stress"/>
    <property type="evidence" value="ECO:0007669"/>
    <property type="project" value="TreeGrafter"/>
</dbReference>
<organism evidence="3 4">
    <name type="scientific">Halalkalibacter suaedae</name>
    <dbReference type="NCBI Taxonomy" id="2822140"/>
    <lineage>
        <taxon>Bacteria</taxon>
        <taxon>Bacillati</taxon>
        <taxon>Bacillota</taxon>
        <taxon>Bacilli</taxon>
        <taxon>Bacillales</taxon>
        <taxon>Bacillaceae</taxon>
        <taxon>Halalkalibacter</taxon>
    </lineage>
</organism>
<protein>
    <submittedName>
        <fullName evidence="3">MarR family transcriptional regulator</fullName>
    </submittedName>
</protein>
<dbReference type="InterPro" id="IPR039422">
    <property type="entry name" value="MarR/SlyA-like"/>
</dbReference>
<dbReference type="Gene3D" id="1.10.10.10">
    <property type="entry name" value="Winged helix-like DNA-binding domain superfamily/Winged helix DNA-binding domain"/>
    <property type="match status" value="1"/>
</dbReference>
<dbReference type="PANTHER" id="PTHR33164">
    <property type="entry name" value="TRANSCRIPTIONAL REGULATOR, MARR FAMILY"/>
    <property type="match status" value="1"/>
</dbReference>
<dbReference type="PROSITE" id="PS50995">
    <property type="entry name" value="HTH_MARR_2"/>
    <property type="match status" value="1"/>
</dbReference>
<evidence type="ECO:0000313" key="4">
    <source>
        <dbReference type="Proteomes" id="UP000678228"/>
    </source>
</evidence>
<dbReference type="PANTHER" id="PTHR33164:SF43">
    <property type="entry name" value="HTH-TYPE TRANSCRIPTIONAL REPRESSOR YETL"/>
    <property type="match status" value="1"/>
</dbReference>
<gene>
    <name evidence="3" type="ORF">J7W16_14030</name>
</gene>